<evidence type="ECO:0000313" key="4">
    <source>
        <dbReference type="Proteomes" id="UP000243978"/>
    </source>
</evidence>
<protein>
    <submittedName>
        <fullName evidence="3">Flp pilus assembly protein TadD</fullName>
    </submittedName>
</protein>
<dbReference type="SUPFAM" id="SSF48452">
    <property type="entry name" value="TPR-like"/>
    <property type="match status" value="2"/>
</dbReference>
<gene>
    <name evidence="3" type="ORF">C8N43_2014</name>
</gene>
<keyword evidence="2" id="KW-0732">Signal</keyword>
<proteinExistence type="predicted"/>
<accession>A0A2T6BMX4</accession>
<dbReference type="PANTHER" id="PTHR12558">
    <property type="entry name" value="CELL DIVISION CYCLE 16,23,27"/>
    <property type="match status" value="1"/>
</dbReference>
<feature type="signal peptide" evidence="2">
    <location>
        <begin position="1"/>
        <end position="28"/>
    </location>
</feature>
<organism evidence="3 4">
    <name type="scientific">Litoreibacter ponti</name>
    <dbReference type="NCBI Taxonomy" id="1510457"/>
    <lineage>
        <taxon>Bacteria</taxon>
        <taxon>Pseudomonadati</taxon>
        <taxon>Pseudomonadota</taxon>
        <taxon>Alphaproteobacteria</taxon>
        <taxon>Rhodobacterales</taxon>
        <taxon>Roseobacteraceae</taxon>
        <taxon>Litoreibacter</taxon>
    </lineage>
</organism>
<name>A0A2T6BMX4_9RHOB</name>
<evidence type="ECO:0000256" key="2">
    <source>
        <dbReference type="SAM" id="SignalP"/>
    </source>
</evidence>
<reference evidence="3 4" key="1">
    <citation type="submission" date="2018-04" db="EMBL/GenBank/DDBJ databases">
        <title>Genomic Encyclopedia of Archaeal and Bacterial Type Strains, Phase II (KMG-II): from individual species to whole genera.</title>
        <authorList>
            <person name="Goeker M."/>
        </authorList>
    </citation>
    <scope>NUCLEOTIDE SEQUENCE [LARGE SCALE GENOMIC DNA]</scope>
    <source>
        <strain evidence="3 4">DSM 100977</strain>
    </source>
</reference>
<feature type="repeat" description="TPR" evidence="1">
    <location>
        <begin position="472"/>
        <end position="505"/>
    </location>
</feature>
<feature type="chain" id="PRO_5015686018" evidence="2">
    <location>
        <begin position="29"/>
        <end position="572"/>
    </location>
</feature>
<comment type="caution">
    <text evidence="3">The sequence shown here is derived from an EMBL/GenBank/DDBJ whole genome shotgun (WGS) entry which is preliminary data.</text>
</comment>
<dbReference type="Gene3D" id="1.25.40.10">
    <property type="entry name" value="Tetratricopeptide repeat domain"/>
    <property type="match status" value="2"/>
</dbReference>
<keyword evidence="4" id="KW-1185">Reference proteome</keyword>
<dbReference type="EMBL" id="QBKS01000001">
    <property type="protein sequence ID" value="PTX57347.1"/>
    <property type="molecule type" value="Genomic_DNA"/>
</dbReference>
<dbReference type="Proteomes" id="UP000243978">
    <property type="component" value="Unassembled WGS sequence"/>
</dbReference>
<dbReference type="InterPro" id="IPR011990">
    <property type="entry name" value="TPR-like_helical_dom_sf"/>
</dbReference>
<dbReference type="Pfam" id="PF13432">
    <property type="entry name" value="TPR_16"/>
    <property type="match status" value="2"/>
</dbReference>
<keyword evidence="1" id="KW-0802">TPR repeat</keyword>
<sequence length="572" mass="61697">MGPLDMTSRLSLRAVTLVLALAASPVAAADKGFAGPYLAARQAALASDYSEAAAYYRRAIAANPGDLALMESAVVALIGKGDIKGAAEVAELHEEAGGDNQIVDLVLEAAEIAQGGFARAAQASDDSVGLAPLLGGLTEAWALLGEGRMSDATAAFDKVAAIEDFASFAQYHRALALATVGDFEGANAILSGETYGPLILSARGIEAHAQILAQLERTDDAIELLEETTAGGFSAELEDLKAKLRAGETPEYDFVTSAREGVAEVLFNLAGVLNGRTAPEHVLIYARIAHYLRPDHAPAALMSAELLEDMSQFDLAAAAYGAISREDPSYVLAELGRANTLYSAERQDAAVEVLTALAKSHGDIAMVHTTLGDTLSRTGDDDGAIAAYSTALELNGIGNRVNWRIFYARGIVHERMDNFIEMERDFRTALELQPNQPDILNYLGYSLVEQRIKLDEALEMIQTAVQENPDSGYITDSLGWIYYRLGRFEEAVEPMERAVELLPVDPIVNDHLGDVYWMVGREREAEFQWKRALSFEPEEAEAERIRDKLKRGLDAVLADEESAAVETQTAND</sequence>
<dbReference type="Pfam" id="PF13181">
    <property type="entry name" value="TPR_8"/>
    <property type="match status" value="1"/>
</dbReference>
<dbReference type="SMART" id="SM00028">
    <property type="entry name" value="TPR"/>
    <property type="match status" value="7"/>
</dbReference>
<dbReference type="PROSITE" id="PS50005">
    <property type="entry name" value="TPR"/>
    <property type="match status" value="2"/>
</dbReference>
<dbReference type="AlphaFoldDB" id="A0A2T6BMX4"/>
<dbReference type="PANTHER" id="PTHR12558:SF13">
    <property type="entry name" value="CELL DIVISION CYCLE PROTEIN 27 HOMOLOG"/>
    <property type="match status" value="1"/>
</dbReference>
<evidence type="ECO:0000256" key="1">
    <source>
        <dbReference type="PROSITE-ProRule" id="PRU00339"/>
    </source>
</evidence>
<feature type="repeat" description="TPR" evidence="1">
    <location>
        <begin position="403"/>
        <end position="436"/>
    </location>
</feature>
<dbReference type="InterPro" id="IPR019734">
    <property type="entry name" value="TPR_rpt"/>
</dbReference>
<evidence type="ECO:0000313" key="3">
    <source>
        <dbReference type="EMBL" id="PTX57347.1"/>
    </source>
</evidence>